<dbReference type="OrthoDB" id="6287070at2759"/>
<comment type="catalytic activity">
    <reaction evidence="1">
        <text>Thiol-dependent hydrolysis of ester, thioester, amide, peptide and isopeptide bonds formed by the C-terminal Gly of ubiquitin (a 76-residue protein attached to proteins as an intracellular targeting signal).</text>
        <dbReference type="EC" id="3.4.19.12"/>
    </reaction>
</comment>
<dbReference type="Pfam" id="PF00443">
    <property type="entry name" value="UCH"/>
    <property type="match status" value="1"/>
</dbReference>
<evidence type="ECO:0000256" key="8">
    <source>
        <dbReference type="ARBA" id="ARBA00022670"/>
    </source>
</evidence>
<keyword evidence="10" id="KW-0833">Ubl conjugation pathway</keyword>
<evidence type="ECO:0000256" key="14">
    <source>
        <dbReference type="SAM" id="MobiDB-lite"/>
    </source>
</evidence>
<feature type="compositionally biased region" description="Low complexity" evidence="14">
    <location>
        <begin position="513"/>
        <end position="531"/>
    </location>
</feature>
<dbReference type="AlphaFoldDB" id="A0A9P1II47"/>
<dbReference type="InterPro" id="IPR000938">
    <property type="entry name" value="CAP-Gly_domain"/>
</dbReference>
<feature type="domain" description="USP" evidence="15">
    <location>
        <begin position="702"/>
        <end position="1062"/>
    </location>
</feature>
<evidence type="ECO:0000313" key="17">
    <source>
        <dbReference type="Proteomes" id="UP001152747"/>
    </source>
</evidence>
<feature type="compositionally biased region" description="Low complexity" evidence="14">
    <location>
        <begin position="1079"/>
        <end position="1088"/>
    </location>
</feature>
<keyword evidence="6" id="KW-0963">Cytoplasm</keyword>
<keyword evidence="13" id="KW-0862">Zinc</keyword>
<protein>
    <recommendedName>
        <fullName evidence="5">ubiquitinyl hydrolase 1</fullName>
        <ecNumber evidence="5">3.4.19.12</ecNumber>
    </recommendedName>
</protein>
<feature type="compositionally biased region" description="Low complexity" evidence="14">
    <location>
        <begin position="36"/>
        <end position="58"/>
    </location>
</feature>
<dbReference type="GO" id="GO:0006508">
    <property type="term" value="P:proteolysis"/>
    <property type="evidence" value="ECO:0007669"/>
    <property type="project" value="UniProtKB-KW"/>
</dbReference>
<evidence type="ECO:0000256" key="4">
    <source>
        <dbReference type="ARBA" id="ARBA00009085"/>
    </source>
</evidence>
<keyword evidence="8" id="KW-0645">Protease</keyword>
<keyword evidence="12" id="KW-0788">Thiol protease</keyword>
<dbReference type="EMBL" id="CANHGI010000003">
    <property type="protein sequence ID" value="CAI5444928.1"/>
    <property type="molecule type" value="Genomic_DNA"/>
</dbReference>
<dbReference type="GO" id="GO:0048471">
    <property type="term" value="C:perinuclear region of cytoplasm"/>
    <property type="evidence" value="ECO:0007669"/>
    <property type="project" value="UniProtKB-SubCell"/>
</dbReference>
<evidence type="ECO:0000256" key="12">
    <source>
        <dbReference type="ARBA" id="ARBA00022807"/>
    </source>
</evidence>
<feature type="region of interest" description="Disordered" evidence="14">
    <location>
        <begin position="1079"/>
        <end position="1098"/>
    </location>
</feature>
<dbReference type="GO" id="GO:0046872">
    <property type="term" value="F:metal ion binding"/>
    <property type="evidence" value="ECO:0007669"/>
    <property type="project" value="UniProtKB-KW"/>
</dbReference>
<evidence type="ECO:0000259" key="15">
    <source>
        <dbReference type="PROSITE" id="PS50235"/>
    </source>
</evidence>
<evidence type="ECO:0000256" key="7">
    <source>
        <dbReference type="ARBA" id="ARBA00022553"/>
    </source>
</evidence>
<feature type="compositionally biased region" description="Polar residues" evidence="14">
    <location>
        <begin position="386"/>
        <end position="397"/>
    </location>
</feature>
<comment type="caution">
    <text evidence="16">The sequence shown here is derived from an EMBL/GenBank/DDBJ whole genome shotgun (WGS) entry which is preliminary data.</text>
</comment>
<evidence type="ECO:0000313" key="16">
    <source>
        <dbReference type="EMBL" id="CAI5444928.1"/>
    </source>
</evidence>
<evidence type="ECO:0000256" key="9">
    <source>
        <dbReference type="ARBA" id="ARBA00022723"/>
    </source>
</evidence>
<dbReference type="InterPro" id="IPR038765">
    <property type="entry name" value="Papain-like_cys_pep_sf"/>
</dbReference>
<feature type="region of interest" description="Disordered" evidence="14">
    <location>
        <begin position="351"/>
        <end position="405"/>
    </location>
</feature>
<feature type="compositionally biased region" description="Pro residues" evidence="14">
    <location>
        <begin position="532"/>
        <end position="543"/>
    </location>
</feature>
<feature type="compositionally biased region" description="Low complexity" evidence="14">
    <location>
        <begin position="488"/>
        <end position="500"/>
    </location>
</feature>
<organism evidence="16 17">
    <name type="scientific">Caenorhabditis angaria</name>
    <dbReference type="NCBI Taxonomy" id="860376"/>
    <lineage>
        <taxon>Eukaryota</taxon>
        <taxon>Metazoa</taxon>
        <taxon>Ecdysozoa</taxon>
        <taxon>Nematoda</taxon>
        <taxon>Chromadorea</taxon>
        <taxon>Rhabditida</taxon>
        <taxon>Rhabditina</taxon>
        <taxon>Rhabditomorpha</taxon>
        <taxon>Rhabditoidea</taxon>
        <taxon>Rhabditidae</taxon>
        <taxon>Peloderinae</taxon>
        <taxon>Caenorhabditis</taxon>
    </lineage>
</organism>
<name>A0A9P1II47_9PELO</name>
<keyword evidence="9" id="KW-0479">Metal-binding</keyword>
<feature type="region of interest" description="Disordered" evidence="14">
    <location>
        <begin position="34"/>
        <end position="58"/>
    </location>
</feature>
<dbReference type="InterPro" id="IPR028889">
    <property type="entry name" value="USP"/>
</dbReference>
<keyword evidence="7" id="KW-0597">Phosphoprotein</keyword>
<gene>
    <name evidence="16" type="ORF">CAMP_LOCUS7565</name>
</gene>
<reference evidence="16" key="1">
    <citation type="submission" date="2022-11" db="EMBL/GenBank/DDBJ databases">
        <authorList>
            <person name="Kikuchi T."/>
        </authorList>
    </citation>
    <scope>NUCLEOTIDE SEQUENCE</scope>
    <source>
        <strain evidence="16">PS1010</strain>
    </source>
</reference>
<evidence type="ECO:0000256" key="5">
    <source>
        <dbReference type="ARBA" id="ARBA00012759"/>
    </source>
</evidence>
<keyword evidence="11" id="KW-0378">Hydrolase</keyword>
<proteinExistence type="inferred from homology"/>
<evidence type="ECO:0000256" key="10">
    <source>
        <dbReference type="ARBA" id="ARBA00022786"/>
    </source>
</evidence>
<dbReference type="GO" id="GO:0016579">
    <property type="term" value="P:protein deubiquitination"/>
    <property type="evidence" value="ECO:0007669"/>
    <property type="project" value="InterPro"/>
</dbReference>
<keyword evidence="17" id="KW-1185">Reference proteome</keyword>
<dbReference type="EC" id="3.4.19.12" evidence="5"/>
<evidence type="ECO:0000256" key="6">
    <source>
        <dbReference type="ARBA" id="ARBA00022490"/>
    </source>
</evidence>
<dbReference type="SMART" id="SM01052">
    <property type="entry name" value="CAP_GLY"/>
    <property type="match status" value="1"/>
</dbReference>
<feature type="region of interest" description="Disordered" evidence="14">
    <location>
        <begin position="484"/>
        <end position="563"/>
    </location>
</feature>
<accession>A0A9P1II47</accession>
<sequence>MRDFERTGDQRGFNYFENPLDDVYEISQQNAQISPNFNTNHNNQQRRQQQQNHHFNNNSDDLLIDTYDILPDFNPQISSSQPGSSESVLVDLREDDDIQEARNTAARNKSPTSNYVITILKTRIGGLKFDRRDGKLMGPRHVLLEPGLLLKTIKENDWKMEIIWKLEKPGMFAPMEGLDDNTICAKVSSSDVMNVTQEQALQLLSLCPAERLELYNDFERLEFITRLKVGDPVVVKLGENMRRSGHINWIGDRPNEHGIWYNVNFGNNDDFFRSQHFDSNNSTYDRINRQFDTNFGAADMSGTSSLASNHQRNNYYSPNQLHMPMKGGGVQALYDNRIPVRLENTRDREVRNIPIDVLPPSNKSSDSRRSRFNDTPPEHPPIPPSRSKSVHNMSNRSPAAKNEPIYDESGFRCGDACIWNNNGIDEYGIVKFIGRLKGHTALYAGVEFKNRIGAGTGIFNKQQLFTARDGHAGFVELSSLEPVPGPIPTSNTTISISSNSRQKPTVSGNGTISIPVSNRSSNSNPNPDSYPYHPPTYTPPSPPRAQSAQSTNHLHQPPPIPPKPFSAVEDYLINSFDIGHRVIINHLGAQRDGIVKWLGDARNEQNDGLEQSAVVQLDDYYNPTQNQIPNAWRPSDQYPNSVLVPLSSLHRNRIANSIQDNYGTNSGGVRKNMEEFGIPDSGIEKNRIGPVKDSEKLIGRQKGIQGFANSCYLDATLYAMFVQSTIFDSLLEKNLKSSPENQKFQKHLAHEIVFPLRKNHYVRADHIMKLRQILAQLMPHMTGLTNEEKDPEEILEFIFSKIFDAPPFVRLSNSNSGKSDSQYLVPIVVDSDWQGGAVTSQHLLERHLKSAQVQFSAVPPVLIMQLPRYGQQKLFDKILPLDKIDITPFVAKSVPACSQCGQSAECYCPTCFLTRRVFYTDIIYCSKCFRQSHLLAENEDHQKSDLSYPNGKLPKKPSSHKMNLTAILCIETSHYVAYVKTISGNWIFFDSMADREGLSDGFNVPVVRDCGDLSNFLSIVGWNRLKEADETGQLKSLFGKQVIDPLVDRLLSDGYICFYEDANSNSSSFSTEMFNLSSNSTSSSGSHSFLNQIKNKLS</sequence>
<dbReference type="PANTHER" id="PTHR11830">
    <property type="entry name" value="40S RIBOSOMAL PROTEIN S3A"/>
    <property type="match status" value="1"/>
</dbReference>
<dbReference type="SUPFAM" id="SSF54001">
    <property type="entry name" value="Cysteine proteinases"/>
    <property type="match status" value="1"/>
</dbReference>
<feature type="compositionally biased region" description="Polar residues" evidence="14">
    <location>
        <begin position="501"/>
        <end position="512"/>
    </location>
</feature>
<comment type="similarity">
    <text evidence="4">Belongs to the peptidase C19 family.</text>
</comment>
<dbReference type="InterPro" id="IPR001394">
    <property type="entry name" value="Peptidase_C19_UCH"/>
</dbReference>
<dbReference type="InterPro" id="IPR036859">
    <property type="entry name" value="CAP-Gly_dom_sf"/>
</dbReference>
<evidence type="ECO:0000256" key="11">
    <source>
        <dbReference type="ARBA" id="ARBA00022801"/>
    </source>
</evidence>
<dbReference type="GO" id="GO:0004843">
    <property type="term" value="F:cysteine-type deubiquitinase activity"/>
    <property type="evidence" value="ECO:0007669"/>
    <property type="project" value="UniProtKB-EC"/>
</dbReference>
<dbReference type="Gene3D" id="3.90.70.10">
    <property type="entry name" value="Cysteine proteinases"/>
    <property type="match status" value="1"/>
</dbReference>
<feature type="compositionally biased region" description="Polar residues" evidence="14">
    <location>
        <begin position="1089"/>
        <end position="1098"/>
    </location>
</feature>
<dbReference type="Proteomes" id="UP001152747">
    <property type="component" value="Unassembled WGS sequence"/>
</dbReference>
<comment type="subcellular location">
    <subcellularLocation>
        <location evidence="2">Cytoplasm</location>
        <location evidence="2">Cytoskeleton</location>
        <location evidence="2">Microtubule organizing center</location>
        <location evidence="2">Centrosome</location>
    </subcellularLocation>
    <subcellularLocation>
        <location evidence="3">Cytoplasm</location>
        <location evidence="3">Perinuclear region</location>
    </subcellularLocation>
</comment>
<dbReference type="PROSITE" id="PS50235">
    <property type="entry name" value="USP_3"/>
    <property type="match status" value="1"/>
</dbReference>
<dbReference type="FunFam" id="3.90.70.10:FF:000191">
    <property type="entry name" value="CYLinDromatosis (Human disease gene) homolog"/>
    <property type="match status" value="1"/>
</dbReference>
<dbReference type="GO" id="GO:0005813">
    <property type="term" value="C:centrosome"/>
    <property type="evidence" value="ECO:0007669"/>
    <property type="project" value="UniProtKB-SubCell"/>
</dbReference>
<dbReference type="Gene3D" id="2.30.30.190">
    <property type="entry name" value="CAP Gly-rich-like domain"/>
    <property type="match status" value="1"/>
</dbReference>
<dbReference type="Pfam" id="PF01302">
    <property type="entry name" value="CAP_GLY"/>
    <property type="match status" value="1"/>
</dbReference>
<evidence type="ECO:0000256" key="1">
    <source>
        <dbReference type="ARBA" id="ARBA00000707"/>
    </source>
</evidence>
<evidence type="ECO:0000256" key="13">
    <source>
        <dbReference type="ARBA" id="ARBA00022833"/>
    </source>
</evidence>
<dbReference type="SUPFAM" id="SSF74924">
    <property type="entry name" value="Cap-Gly domain"/>
    <property type="match status" value="1"/>
</dbReference>
<evidence type="ECO:0000256" key="3">
    <source>
        <dbReference type="ARBA" id="ARBA00004556"/>
    </source>
</evidence>
<evidence type="ECO:0000256" key="2">
    <source>
        <dbReference type="ARBA" id="ARBA00004300"/>
    </source>
</evidence>